<organism evidence="1 2">
    <name type="scientific">Candidatus Methanogaster sp</name>
    <dbReference type="NCBI Taxonomy" id="3386292"/>
    <lineage>
        <taxon>Archaea</taxon>
        <taxon>Methanobacteriati</taxon>
        <taxon>Methanobacteriota</taxon>
        <taxon>Stenosarchaea group</taxon>
        <taxon>Methanomicrobia</taxon>
        <taxon>Methanosarcinales</taxon>
        <taxon>ANME-2 cluster</taxon>
        <taxon>Candidatus Methanogasteraceae</taxon>
        <taxon>Candidatus Methanogaster</taxon>
    </lineage>
</organism>
<dbReference type="Proteomes" id="UP000248329">
    <property type="component" value="Unassembled WGS sequence"/>
</dbReference>
<evidence type="ECO:0000313" key="2">
    <source>
        <dbReference type="Proteomes" id="UP000248329"/>
    </source>
</evidence>
<comment type="caution">
    <text evidence="1">The sequence shown here is derived from an EMBL/GenBank/DDBJ whole genome shotgun (WGS) entry which is preliminary data.</text>
</comment>
<name>A0AC61L3N5_9EURY</name>
<protein>
    <submittedName>
        <fullName evidence="1">Uncharacterized protein</fullName>
    </submittedName>
</protein>
<reference evidence="1" key="1">
    <citation type="submission" date="2018-01" db="EMBL/GenBank/DDBJ databases">
        <authorList>
            <person name="Krukenberg V."/>
        </authorList>
    </citation>
    <scope>NUCLEOTIDE SEQUENCE</scope>
    <source>
        <strain evidence="1">E20ANME2</strain>
    </source>
</reference>
<sequence length="160" mass="18255">MANQHAMMDDLDCSILCHLCKNSRASTTAIAQKLGGCTSTVHNQINRLKESGIIERFSHPRSGGCRAERHSIYRDQYRIRGEIAVINHSTIEAILTATVHLLGGSFILIIYEAYTRTFQRNLLILSIGMFVFIFGAISTYLTNWCYQTIFRNRWNVQLHC</sequence>
<dbReference type="EMBL" id="PQXF01000010">
    <property type="protein sequence ID" value="PXF60890.1"/>
    <property type="molecule type" value="Genomic_DNA"/>
</dbReference>
<proteinExistence type="predicted"/>
<accession>A0AC61L3N5</accession>
<gene>
    <name evidence="1" type="ORF">C4B59_06895</name>
</gene>
<evidence type="ECO:0000313" key="1">
    <source>
        <dbReference type="EMBL" id="PXF60890.1"/>
    </source>
</evidence>